<evidence type="ECO:0000256" key="5">
    <source>
        <dbReference type="ARBA" id="ARBA00023027"/>
    </source>
</evidence>
<dbReference type="GO" id="GO:0003978">
    <property type="term" value="F:UDP-glucose 4-epimerase activity"/>
    <property type="evidence" value="ECO:0007669"/>
    <property type="project" value="UniProtKB-EC"/>
</dbReference>
<comment type="similarity">
    <text evidence="3 8">Belongs to the NAD(P)-dependent epimerase/dehydratase family.</text>
</comment>
<reference evidence="10 11" key="1">
    <citation type="submission" date="2021-06" db="EMBL/GenBank/DDBJ databases">
        <authorList>
            <person name="Lee D.H."/>
        </authorList>
    </citation>
    <scope>NUCLEOTIDE SEQUENCE [LARGE SCALE GENOMIC DNA]</scope>
    <source>
        <strain evidence="10 11">MMS21-HV4-11</strain>
    </source>
</reference>
<keyword evidence="6 8" id="KW-0413">Isomerase</keyword>
<keyword evidence="5 8" id="KW-0520">NAD</keyword>
<proteinExistence type="inferred from homology"/>
<evidence type="ECO:0000256" key="2">
    <source>
        <dbReference type="ARBA" id="ARBA00004947"/>
    </source>
</evidence>
<evidence type="ECO:0000259" key="9">
    <source>
        <dbReference type="Pfam" id="PF01370"/>
    </source>
</evidence>
<evidence type="ECO:0000256" key="6">
    <source>
        <dbReference type="ARBA" id="ARBA00023235"/>
    </source>
</evidence>
<name>A0ABS6IM01_9HYPH</name>
<accession>A0ABS6IM01</accession>
<comment type="subunit">
    <text evidence="8">Homodimer.</text>
</comment>
<keyword evidence="11" id="KW-1185">Reference proteome</keyword>
<protein>
    <recommendedName>
        <fullName evidence="4 8">UDP-glucose 4-epimerase</fullName>
        <ecNumber evidence="4 8">5.1.3.2</ecNumber>
    </recommendedName>
</protein>
<evidence type="ECO:0000313" key="10">
    <source>
        <dbReference type="EMBL" id="MBU8875045.1"/>
    </source>
</evidence>
<dbReference type="InterPro" id="IPR005886">
    <property type="entry name" value="UDP_G4E"/>
</dbReference>
<evidence type="ECO:0000313" key="11">
    <source>
        <dbReference type="Proteomes" id="UP000727907"/>
    </source>
</evidence>
<comment type="catalytic activity">
    <reaction evidence="1 8">
        <text>UDP-alpha-D-glucose = UDP-alpha-D-galactose</text>
        <dbReference type="Rhea" id="RHEA:22168"/>
        <dbReference type="ChEBI" id="CHEBI:58885"/>
        <dbReference type="ChEBI" id="CHEBI:66914"/>
        <dbReference type="EC" id="5.1.3.2"/>
    </reaction>
</comment>
<organism evidence="10 11">
    <name type="scientific">Reyranella humidisoli</name>
    <dbReference type="NCBI Taxonomy" id="2849149"/>
    <lineage>
        <taxon>Bacteria</taxon>
        <taxon>Pseudomonadati</taxon>
        <taxon>Pseudomonadota</taxon>
        <taxon>Alphaproteobacteria</taxon>
        <taxon>Hyphomicrobiales</taxon>
        <taxon>Reyranellaceae</taxon>
        <taxon>Reyranella</taxon>
    </lineage>
</organism>
<dbReference type="EMBL" id="JAHOPB010000001">
    <property type="protein sequence ID" value="MBU8875045.1"/>
    <property type="molecule type" value="Genomic_DNA"/>
</dbReference>
<comment type="caution">
    <text evidence="10">The sequence shown here is derived from an EMBL/GenBank/DDBJ whole genome shotgun (WGS) entry which is preliminary data.</text>
</comment>
<evidence type="ECO:0000256" key="3">
    <source>
        <dbReference type="ARBA" id="ARBA00007637"/>
    </source>
</evidence>
<dbReference type="PANTHER" id="PTHR43725">
    <property type="entry name" value="UDP-GLUCOSE 4-EPIMERASE"/>
    <property type="match status" value="1"/>
</dbReference>
<dbReference type="Proteomes" id="UP000727907">
    <property type="component" value="Unassembled WGS sequence"/>
</dbReference>
<evidence type="ECO:0000256" key="1">
    <source>
        <dbReference type="ARBA" id="ARBA00000083"/>
    </source>
</evidence>
<comment type="cofactor">
    <cofactor evidence="8">
        <name>NAD(+)</name>
        <dbReference type="ChEBI" id="CHEBI:57540"/>
    </cofactor>
</comment>
<dbReference type="PANTHER" id="PTHR43725:SF53">
    <property type="entry name" value="UDP-ARABINOSE 4-EPIMERASE 1"/>
    <property type="match status" value="1"/>
</dbReference>
<dbReference type="InterPro" id="IPR001509">
    <property type="entry name" value="Epimerase_deHydtase"/>
</dbReference>
<dbReference type="Pfam" id="PF01370">
    <property type="entry name" value="Epimerase"/>
    <property type="match status" value="1"/>
</dbReference>
<sequence>MVRVLVAGGAGYIGSHTCKALARAGHLPIVYDNLHTGHPWAVKWGPLFQGDINDPVALGAAIREHRPDAVINFAALAYVGESMAEPTRYYRANVAGMITLVEVMRAHGIGSIVFSSSCATYGIPERLPVVEGMCQRPINPYGRTKLMGEEILRDACAAHGLGAISLRYFNAGGADPEGELGEEHDPETHLIPLVLQAAHGTRASISVFGTDYDTHDGTCVRDYVHVTDLAAAHVSALMRCKPGTYQAYNLGAGYGASIGEIIARARVVTGRNIRTVEAPRRPGDPPVLVADVSAARKALDWSPAHSSIDDIIRSAWTWMTESRSGAMQAKAR</sequence>
<gene>
    <name evidence="10" type="primary">galE</name>
    <name evidence="10" type="ORF">KQ910_14805</name>
</gene>
<evidence type="ECO:0000256" key="8">
    <source>
        <dbReference type="RuleBase" id="RU366046"/>
    </source>
</evidence>
<dbReference type="NCBIfam" id="TIGR01179">
    <property type="entry name" value="galE"/>
    <property type="match status" value="1"/>
</dbReference>
<dbReference type="EC" id="5.1.3.2" evidence="4 8"/>
<comment type="pathway">
    <text evidence="2 8">Carbohydrate metabolism; galactose metabolism.</text>
</comment>
<evidence type="ECO:0000256" key="7">
    <source>
        <dbReference type="ARBA" id="ARBA00023277"/>
    </source>
</evidence>
<keyword evidence="7 8" id="KW-0119">Carbohydrate metabolism</keyword>
<dbReference type="CDD" id="cd05247">
    <property type="entry name" value="UDP_G4E_1_SDR_e"/>
    <property type="match status" value="1"/>
</dbReference>
<evidence type="ECO:0000256" key="4">
    <source>
        <dbReference type="ARBA" id="ARBA00013189"/>
    </source>
</evidence>
<feature type="domain" description="NAD-dependent epimerase/dehydratase" evidence="9">
    <location>
        <begin position="4"/>
        <end position="251"/>
    </location>
</feature>